<sequence>GTHVLEPALGDIILRRRTPSQKTANDEDYSITAINSMPLPFPQGHSHRHHHHHHNNNNNHHRASASRSRHRKETPHDRRTSSVNENVPK</sequence>
<reference evidence="2" key="1">
    <citation type="submission" date="2021-02" db="EMBL/GenBank/DDBJ databases">
        <authorList>
            <person name="Nowell W R."/>
        </authorList>
    </citation>
    <scope>NUCLEOTIDE SEQUENCE</scope>
</reference>
<feature type="non-terminal residue" evidence="2">
    <location>
        <position position="89"/>
    </location>
</feature>
<feature type="compositionally biased region" description="Basic residues" evidence="1">
    <location>
        <begin position="45"/>
        <end position="73"/>
    </location>
</feature>
<gene>
    <name evidence="2" type="ORF">SMN809_LOCUS31734</name>
</gene>
<comment type="caution">
    <text evidence="2">The sequence shown here is derived from an EMBL/GenBank/DDBJ whole genome shotgun (WGS) entry which is preliminary data.</text>
</comment>
<dbReference type="AlphaFoldDB" id="A0A8S2W2Y5"/>
<proteinExistence type="predicted"/>
<feature type="non-terminal residue" evidence="2">
    <location>
        <position position="1"/>
    </location>
</feature>
<feature type="region of interest" description="Disordered" evidence="1">
    <location>
        <begin position="35"/>
        <end position="89"/>
    </location>
</feature>
<protein>
    <submittedName>
        <fullName evidence="2">Uncharacterized protein</fullName>
    </submittedName>
</protein>
<dbReference type="EMBL" id="CAJOBI010064394">
    <property type="protein sequence ID" value="CAF4429330.1"/>
    <property type="molecule type" value="Genomic_DNA"/>
</dbReference>
<dbReference type="Proteomes" id="UP000676336">
    <property type="component" value="Unassembled WGS sequence"/>
</dbReference>
<name>A0A8S2W2Y5_9BILA</name>
<evidence type="ECO:0000256" key="1">
    <source>
        <dbReference type="SAM" id="MobiDB-lite"/>
    </source>
</evidence>
<evidence type="ECO:0000313" key="2">
    <source>
        <dbReference type="EMBL" id="CAF4429330.1"/>
    </source>
</evidence>
<accession>A0A8S2W2Y5</accession>
<organism evidence="2 3">
    <name type="scientific">Rotaria magnacalcarata</name>
    <dbReference type="NCBI Taxonomy" id="392030"/>
    <lineage>
        <taxon>Eukaryota</taxon>
        <taxon>Metazoa</taxon>
        <taxon>Spiralia</taxon>
        <taxon>Gnathifera</taxon>
        <taxon>Rotifera</taxon>
        <taxon>Eurotatoria</taxon>
        <taxon>Bdelloidea</taxon>
        <taxon>Philodinida</taxon>
        <taxon>Philodinidae</taxon>
        <taxon>Rotaria</taxon>
    </lineage>
</organism>
<evidence type="ECO:0000313" key="3">
    <source>
        <dbReference type="Proteomes" id="UP000676336"/>
    </source>
</evidence>